<proteinExistence type="predicted"/>
<reference evidence="2 3" key="1">
    <citation type="submission" date="2015-07" db="EMBL/GenBank/DDBJ databases">
        <title>The genome of Melipona quadrifasciata.</title>
        <authorList>
            <person name="Pan H."/>
            <person name="Kapheim K."/>
        </authorList>
    </citation>
    <scope>NUCLEOTIDE SEQUENCE [LARGE SCALE GENOMIC DNA]</scope>
    <source>
        <strain evidence="2">0111107301</strain>
        <tissue evidence="2">Whole body</tissue>
    </source>
</reference>
<sequence>MYMPPRDKDERESRSRRRKQTRNSLLTGRQRQIEKNTTKVAIRAQKEGNEEKNKQRKNENGDVHATPGDRTRKSRGTRVCKRDSRMEELLKREKEAGEREKDTSMKKGGTVVRCRLPSSSRQFGVRCC</sequence>
<accession>A0A0N0BI85</accession>
<feature type="compositionally biased region" description="Basic and acidic residues" evidence="1">
    <location>
        <begin position="80"/>
        <end position="105"/>
    </location>
</feature>
<evidence type="ECO:0000256" key="1">
    <source>
        <dbReference type="SAM" id="MobiDB-lite"/>
    </source>
</evidence>
<name>A0A0N0BI85_9HYME</name>
<dbReference type="EMBL" id="KQ435736">
    <property type="protein sequence ID" value="KOX77064.1"/>
    <property type="molecule type" value="Genomic_DNA"/>
</dbReference>
<protein>
    <submittedName>
        <fullName evidence="2">Uncharacterized protein</fullName>
    </submittedName>
</protein>
<gene>
    <name evidence="2" type="ORF">WN51_10458</name>
</gene>
<evidence type="ECO:0000313" key="3">
    <source>
        <dbReference type="Proteomes" id="UP000053105"/>
    </source>
</evidence>
<feature type="compositionally biased region" description="Basic and acidic residues" evidence="1">
    <location>
        <begin position="44"/>
        <end position="71"/>
    </location>
</feature>
<feature type="region of interest" description="Disordered" evidence="1">
    <location>
        <begin position="1"/>
        <end position="111"/>
    </location>
</feature>
<dbReference type="AlphaFoldDB" id="A0A0N0BI85"/>
<keyword evidence="3" id="KW-1185">Reference proteome</keyword>
<dbReference type="Proteomes" id="UP000053105">
    <property type="component" value="Unassembled WGS sequence"/>
</dbReference>
<organism evidence="2 3">
    <name type="scientific">Melipona quadrifasciata</name>
    <dbReference type="NCBI Taxonomy" id="166423"/>
    <lineage>
        <taxon>Eukaryota</taxon>
        <taxon>Metazoa</taxon>
        <taxon>Ecdysozoa</taxon>
        <taxon>Arthropoda</taxon>
        <taxon>Hexapoda</taxon>
        <taxon>Insecta</taxon>
        <taxon>Pterygota</taxon>
        <taxon>Neoptera</taxon>
        <taxon>Endopterygota</taxon>
        <taxon>Hymenoptera</taxon>
        <taxon>Apocrita</taxon>
        <taxon>Aculeata</taxon>
        <taxon>Apoidea</taxon>
        <taxon>Anthophila</taxon>
        <taxon>Apidae</taxon>
        <taxon>Melipona</taxon>
    </lineage>
</organism>
<evidence type="ECO:0000313" key="2">
    <source>
        <dbReference type="EMBL" id="KOX77064.1"/>
    </source>
</evidence>
<feature type="compositionally biased region" description="Basic and acidic residues" evidence="1">
    <location>
        <begin position="1"/>
        <end position="13"/>
    </location>
</feature>